<gene>
    <name evidence="2" type="ORF">K9S39_35375</name>
</gene>
<evidence type="ECO:0000256" key="1">
    <source>
        <dbReference type="SAM" id="MobiDB-lite"/>
    </source>
</evidence>
<evidence type="ECO:0008006" key="4">
    <source>
        <dbReference type="Google" id="ProtNLM"/>
    </source>
</evidence>
<dbReference type="EMBL" id="CP086322">
    <property type="protein sequence ID" value="UQA96463.1"/>
    <property type="molecule type" value="Genomic_DNA"/>
</dbReference>
<dbReference type="Proteomes" id="UP000830115">
    <property type="component" value="Chromosome"/>
</dbReference>
<evidence type="ECO:0000313" key="3">
    <source>
        <dbReference type="Proteomes" id="UP000830115"/>
    </source>
</evidence>
<keyword evidence="3" id="KW-1185">Reference proteome</keyword>
<sequence length="295" mass="31958">MILLASACGTPPAETAPPTHTTPHPTTVDLEARITAFTSGLDERRHYRPPGYRERTAVAKGTALLLDGRRRDAGRELARAGYALTELTDRPSGRRYAEIAERTGAQPARGWGRVYVELSSAPKWSVQVPHPVADARSEMPAVRLVRAAPGGVLVLAGAHRTAGRGNAADVAHRTDTVFHTVVRALVDRKLPGVQLHGFADKSAPGFDVVASTGAGTAALADGRSFADAMREQELRICRAWARRCELAGRTNVQGRAAAAAEVPFLHVEFSRTVRDDETRIRKVVRSLTKLVKRWS</sequence>
<reference evidence="2" key="1">
    <citation type="submission" date="2021-10" db="EMBL/GenBank/DDBJ databases">
        <title>Streptomyces nigrumlapis sp.nov.,an antimicrobial producing actinobacterium isolated from Black Gobi rocks.</title>
        <authorList>
            <person name="Wen Y."/>
            <person name="Zhang W."/>
            <person name="Liu X.G."/>
        </authorList>
    </citation>
    <scope>NUCLEOTIDE SEQUENCE</scope>
    <source>
        <strain evidence="2">ST13-2-2</strain>
    </source>
</reference>
<protein>
    <recommendedName>
        <fullName evidence="4">Lipoprotein</fullName>
    </recommendedName>
</protein>
<evidence type="ECO:0000313" key="2">
    <source>
        <dbReference type="EMBL" id="UQA96463.1"/>
    </source>
</evidence>
<organism evidence="2 3">
    <name type="scientific">Streptomyces halobius</name>
    <dbReference type="NCBI Taxonomy" id="2879846"/>
    <lineage>
        <taxon>Bacteria</taxon>
        <taxon>Bacillati</taxon>
        <taxon>Actinomycetota</taxon>
        <taxon>Actinomycetes</taxon>
        <taxon>Kitasatosporales</taxon>
        <taxon>Streptomycetaceae</taxon>
        <taxon>Streptomyces</taxon>
    </lineage>
</organism>
<accession>A0ABY4MH87</accession>
<feature type="compositionally biased region" description="Low complexity" evidence="1">
    <location>
        <begin position="10"/>
        <end position="26"/>
    </location>
</feature>
<proteinExistence type="predicted"/>
<dbReference type="RefSeq" id="WP_248867375.1">
    <property type="nucleotide sequence ID" value="NZ_CP086322.1"/>
</dbReference>
<name>A0ABY4MH87_9ACTN</name>
<feature type="region of interest" description="Disordered" evidence="1">
    <location>
        <begin position="1"/>
        <end position="26"/>
    </location>
</feature>